<reference evidence="2 3" key="1">
    <citation type="submission" date="2017-06" db="EMBL/GenBank/DDBJ databases">
        <title>Global population genomics of the pathogenic fungus Cryptococcus neoformans var. grubii.</title>
        <authorList>
            <person name="Cuomo C."/>
            <person name="Litvintseva A."/>
            <person name="Chen Y."/>
            <person name="Young S."/>
            <person name="Zeng Q."/>
            <person name="Chapman S."/>
            <person name="Gujja S."/>
            <person name="Saif S."/>
            <person name="Birren B."/>
        </authorList>
    </citation>
    <scope>NUCLEOTIDE SEQUENCE [LARGE SCALE GENOMIC DNA]</scope>
    <source>
        <strain evidence="2 3">Tu259-1</strain>
    </source>
</reference>
<name>A0A854QH78_CRYNE</name>
<feature type="region of interest" description="Disordered" evidence="1">
    <location>
        <begin position="51"/>
        <end position="83"/>
    </location>
</feature>
<evidence type="ECO:0000313" key="2">
    <source>
        <dbReference type="EMBL" id="OXG21309.1"/>
    </source>
</evidence>
<accession>A0A854QH78</accession>
<evidence type="ECO:0000256" key="1">
    <source>
        <dbReference type="SAM" id="MobiDB-lite"/>
    </source>
</evidence>
<protein>
    <submittedName>
        <fullName evidence="2">Uncharacterized protein</fullName>
    </submittedName>
</protein>
<feature type="compositionally biased region" description="Acidic residues" evidence="1">
    <location>
        <begin position="74"/>
        <end position="83"/>
    </location>
</feature>
<dbReference type="OrthoDB" id="10519615at2759"/>
<dbReference type="AlphaFoldDB" id="A0A854QH78"/>
<proteinExistence type="predicted"/>
<gene>
    <name evidence="2" type="ORF">C361_03524</name>
</gene>
<dbReference type="PANTHER" id="PTHR33324:SF2">
    <property type="entry name" value="MYB_SANT-LIKE DNA-BINDING DOMAIN-CONTAINING PROTEIN"/>
    <property type="match status" value="1"/>
</dbReference>
<feature type="region of interest" description="Disordered" evidence="1">
    <location>
        <begin position="1"/>
        <end position="23"/>
    </location>
</feature>
<organism evidence="2 3">
    <name type="scientific">Cryptococcus neoformans Tu259-1</name>
    <dbReference type="NCBI Taxonomy" id="1230072"/>
    <lineage>
        <taxon>Eukaryota</taxon>
        <taxon>Fungi</taxon>
        <taxon>Dikarya</taxon>
        <taxon>Basidiomycota</taxon>
        <taxon>Agaricomycotina</taxon>
        <taxon>Tremellomycetes</taxon>
        <taxon>Tremellales</taxon>
        <taxon>Cryptococcaceae</taxon>
        <taxon>Cryptococcus</taxon>
        <taxon>Cryptococcus neoformans species complex</taxon>
    </lineage>
</organism>
<evidence type="ECO:0000313" key="3">
    <source>
        <dbReference type="Proteomes" id="UP000199727"/>
    </source>
</evidence>
<dbReference type="PANTHER" id="PTHR33324">
    <property type="entry name" value="EXPRESSED PROTEIN"/>
    <property type="match status" value="1"/>
</dbReference>
<dbReference type="EMBL" id="AMKT01000043">
    <property type="protein sequence ID" value="OXG21309.1"/>
    <property type="molecule type" value="Genomic_DNA"/>
</dbReference>
<dbReference type="Proteomes" id="UP000199727">
    <property type="component" value="Unassembled WGS sequence"/>
</dbReference>
<sequence length="260" mass="28988">MWSTYKSANDEINKTGSGGPNGNDAISICPWYGELMPIMSHSAAAMVEPGHSTLDEDEDNDRERLRKRIRPQEEQEEDDDDDNVQWDIDLYDETAAMADVTPSSPSSSIRTQGLVATPVPTYPDRPEVIVDRASTSTAPSHHIPSSASEFGVSPSGARVLSVNERAKACSAEDQLQLLARQARQTPRGDTRIFFACKKRHAILKVGVAAKKKRALAEVKKVDFDIWKEFLALHKSEEASYEEAKKKATDDLKEWNENRQM</sequence>
<feature type="region of interest" description="Disordered" evidence="1">
    <location>
        <begin position="237"/>
        <end position="260"/>
    </location>
</feature>
<comment type="caution">
    <text evidence="2">The sequence shown here is derived from an EMBL/GenBank/DDBJ whole genome shotgun (WGS) entry which is preliminary data.</text>
</comment>